<dbReference type="InterPro" id="IPR051024">
    <property type="entry name" value="GlcNAc_Chitin_IntDeg"/>
</dbReference>
<evidence type="ECO:0000256" key="2">
    <source>
        <dbReference type="ARBA" id="ARBA00022669"/>
    </source>
</evidence>
<keyword evidence="7" id="KW-1185">Reference proteome</keyword>
<dbReference type="Pfam" id="PF03067">
    <property type="entry name" value="LPMO_10"/>
    <property type="match status" value="1"/>
</dbReference>
<keyword evidence="6" id="KW-0503">Monooxygenase</keyword>
<proteinExistence type="predicted"/>
<dbReference type="RefSeq" id="WP_275090143.1">
    <property type="nucleotide sequence ID" value="NZ_CP119078.1"/>
</dbReference>
<dbReference type="PANTHER" id="PTHR34823:SF1">
    <property type="entry name" value="CHITIN-BINDING TYPE-4 DOMAIN-CONTAINING PROTEIN"/>
    <property type="match status" value="1"/>
</dbReference>
<evidence type="ECO:0000259" key="5">
    <source>
        <dbReference type="Pfam" id="PF18416"/>
    </source>
</evidence>
<dbReference type="Gene3D" id="3.30.70.2150">
    <property type="match status" value="1"/>
</dbReference>
<organism evidence="6 7">
    <name type="scientific">Legionella cardiaca</name>
    <dbReference type="NCBI Taxonomy" id="1071983"/>
    <lineage>
        <taxon>Bacteria</taxon>
        <taxon>Pseudomonadati</taxon>
        <taxon>Pseudomonadota</taxon>
        <taxon>Gammaproteobacteria</taxon>
        <taxon>Legionellales</taxon>
        <taxon>Legionellaceae</taxon>
        <taxon>Legionella</taxon>
    </lineage>
</organism>
<dbReference type="PANTHER" id="PTHR34823">
    <property type="entry name" value="GLCNAC-BINDING PROTEIN A"/>
    <property type="match status" value="1"/>
</dbReference>
<dbReference type="Proteomes" id="UP001222087">
    <property type="component" value="Chromosome"/>
</dbReference>
<evidence type="ECO:0000256" key="3">
    <source>
        <dbReference type="ARBA" id="ARBA00022729"/>
    </source>
</evidence>
<evidence type="ECO:0000313" key="6">
    <source>
        <dbReference type="EMBL" id="WED44326.1"/>
    </source>
</evidence>
<reference evidence="6 7" key="1">
    <citation type="submission" date="2023-02" db="EMBL/GenBank/DDBJ databases">
        <title>Genome Sequence of L. cardiaca H63T.</title>
        <authorList>
            <person name="Lopez A.E."/>
            <person name="Cianciotto N.P."/>
        </authorList>
    </citation>
    <scope>NUCLEOTIDE SEQUENCE [LARGE SCALE GENOMIC DNA]</scope>
    <source>
        <strain evidence="6 7">H63</strain>
    </source>
</reference>
<feature type="domain" description="N-acetylglucosamine binding protein A" evidence="5">
    <location>
        <begin position="214"/>
        <end position="304"/>
    </location>
</feature>
<gene>
    <name evidence="6" type="ORF">PXX05_05940</name>
</gene>
<evidence type="ECO:0000313" key="7">
    <source>
        <dbReference type="Proteomes" id="UP001222087"/>
    </source>
</evidence>
<dbReference type="GO" id="GO:0004497">
    <property type="term" value="F:monooxygenase activity"/>
    <property type="evidence" value="ECO:0007669"/>
    <property type="project" value="UniProtKB-KW"/>
</dbReference>
<keyword evidence="1" id="KW-0964">Secreted</keyword>
<dbReference type="CDD" id="cd21177">
    <property type="entry name" value="LPMO_AA10"/>
    <property type="match status" value="1"/>
</dbReference>
<protein>
    <submittedName>
        <fullName evidence="6">Lytic polysaccharide monooxygenase</fullName>
    </submittedName>
</protein>
<feature type="domain" description="Chitin-binding type-4" evidence="4">
    <location>
        <begin position="22"/>
        <end position="203"/>
    </location>
</feature>
<evidence type="ECO:0000256" key="1">
    <source>
        <dbReference type="ARBA" id="ARBA00022525"/>
    </source>
</evidence>
<dbReference type="SUPFAM" id="SSF81296">
    <property type="entry name" value="E set domains"/>
    <property type="match status" value="1"/>
</dbReference>
<name>A0ABY8AX73_9GAMM</name>
<sequence>MKSYIGICSLLMMLWSHVLLAHGTLEIPISRVYQCFKENPENPKSNACKAAVAAGGTQALYNWNEINQAAANDRHQDIIADGKLCAGGRDLFKGFNLARTDWMTSTIRPNENGHFIFSYIATAPHKTKYFKFFATKNNYNFSEPLKWSDLEDSPFCTITNVTLENGHYKMDCPLPARLEGKRVIYVIWQRDDSTEAFYSCSDVYVDAMSQPMSWFELQDFYNSADIAANTKVLLRLFKNETEIENHSLTVDDTNNTAALWPIALGRVVNEHSNLLRIGLLDPQTGEVSLSTGQANKIYLSDNAIQNYHVAIDFTEPNSQVDYIYPDSISSYKAGTIVMGRNNHNRYQCKPWPYSGWCSQAPAYYEPGVGLAWQDAWTLLTN</sequence>
<dbReference type="InterPro" id="IPR014756">
    <property type="entry name" value="Ig_E-set"/>
</dbReference>
<dbReference type="EMBL" id="CP119078">
    <property type="protein sequence ID" value="WED44326.1"/>
    <property type="molecule type" value="Genomic_DNA"/>
</dbReference>
<accession>A0ABY8AX73</accession>
<dbReference type="Gene3D" id="2.70.50.50">
    <property type="entry name" value="chitin-binding protein cbp21"/>
    <property type="match status" value="1"/>
</dbReference>
<evidence type="ECO:0000259" key="4">
    <source>
        <dbReference type="Pfam" id="PF03067"/>
    </source>
</evidence>
<dbReference type="Pfam" id="PF18416">
    <property type="entry name" value="GbpA_2"/>
    <property type="match status" value="1"/>
</dbReference>
<keyword evidence="3" id="KW-0732">Signal</keyword>
<keyword evidence="2" id="KW-0147">Chitin-binding</keyword>
<dbReference type="InterPro" id="IPR004302">
    <property type="entry name" value="Cellulose/chitin-bd_N"/>
</dbReference>
<keyword evidence="6" id="KW-0560">Oxidoreductase</keyword>
<dbReference type="InterPro" id="IPR041029">
    <property type="entry name" value="GbpA_2"/>
</dbReference>